<keyword evidence="1" id="KW-0175">Coiled coil</keyword>
<evidence type="ECO:0008006" key="6">
    <source>
        <dbReference type="Google" id="ProtNLM"/>
    </source>
</evidence>
<evidence type="ECO:0000256" key="2">
    <source>
        <dbReference type="SAM" id="MobiDB-lite"/>
    </source>
</evidence>
<feature type="compositionally biased region" description="Low complexity" evidence="2">
    <location>
        <begin position="254"/>
        <end position="268"/>
    </location>
</feature>
<evidence type="ECO:0000313" key="4">
    <source>
        <dbReference type="EMBL" id="SDL83023.1"/>
    </source>
</evidence>
<feature type="transmembrane region" description="Helical" evidence="3">
    <location>
        <begin position="83"/>
        <end position="104"/>
    </location>
</feature>
<keyword evidence="3" id="KW-0812">Transmembrane</keyword>
<evidence type="ECO:0000313" key="5">
    <source>
        <dbReference type="Proteomes" id="UP000199350"/>
    </source>
</evidence>
<feature type="compositionally biased region" description="Low complexity" evidence="2">
    <location>
        <begin position="227"/>
        <end position="247"/>
    </location>
</feature>
<organism evidence="4 5">
    <name type="scientific">Corynebacterium mycetoides</name>
    <dbReference type="NCBI Taxonomy" id="38302"/>
    <lineage>
        <taxon>Bacteria</taxon>
        <taxon>Bacillati</taxon>
        <taxon>Actinomycetota</taxon>
        <taxon>Actinomycetes</taxon>
        <taxon>Mycobacteriales</taxon>
        <taxon>Corynebacteriaceae</taxon>
        <taxon>Corynebacterium</taxon>
    </lineage>
</organism>
<feature type="coiled-coil region" evidence="1">
    <location>
        <begin position="112"/>
        <end position="146"/>
    </location>
</feature>
<evidence type="ECO:0000256" key="1">
    <source>
        <dbReference type="SAM" id="Coils"/>
    </source>
</evidence>
<dbReference type="RefSeq" id="WP_092149371.1">
    <property type="nucleotide sequence ID" value="NZ_LT629700.1"/>
</dbReference>
<dbReference type="Proteomes" id="UP000199350">
    <property type="component" value="Chromosome I"/>
</dbReference>
<accession>A0A1G9N9E3</accession>
<keyword evidence="3" id="KW-0472">Membrane</keyword>
<proteinExistence type="predicted"/>
<name>A0A1G9N9E3_9CORY</name>
<dbReference type="AlphaFoldDB" id="A0A1G9N9E3"/>
<evidence type="ECO:0000256" key="3">
    <source>
        <dbReference type="SAM" id="Phobius"/>
    </source>
</evidence>
<reference evidence="5" key="1">
    <citation type="submission" date="2016-10" db="EMBL/GenBank/DDBJ databases">
        <authorList>
            <person name="Varghese N."/>
            <person name="Submissions S."/>
        </authorList>
    </citation>
    <scope>NUCLEOTIDE SEQUENCE [LARGE SCALE GENOMIC DNA]</scope>
    <source>
        <strain evidence="5">DSM 20632</strain>
    </source>
</reference>
<feature type="region of interest" description="Disordered" evidence="2">
    <location>
        <begin position="174"/>
        <end position="268"/>
    </location>
</feature>
<feature type="region of interest" description="Disordered" evidence="2">
    <location>
        <begin position="1"/>
        <end position="66"/>
    </location>
</feature>
<keyword evidence="5" id="KW-1185">Reference proteome</keyword>
<keyword evidence="3" id="KW-1133">Transmembrane helix</keyword>
<feature type="compositionally biased region" description="Low complexity" evidence="2">
    <location>
        <begin position="18"/>
        <end position="31"/>
    </location>
</feature>
<dbReference type="OrthoDB" id="4424797at2"/>
<dbReference type="STRING" id="38302.SAMN04488535_0920"/>
<gene>
    <name evidence="4" type="ORF">SAMN04488535_0920</name>
</gene>
<feature type="compositionally biased region" description="Basic and acidic residues" evidence="2">
    <location>
        <begin position="194"/>
        <end position="206"/>
    </location>
</feature>
<protein>
    <recommendedName>
        <fullName evidence="6">Cell division protein FtsL</fullName>
    </recommendedName>
</protein>
<dbReference type="EMBL" id="LT629700">
    <property type="protein sequence ID" value="SDL83023.1"/>
    <property type="molecule type" value="Genomic_DNA"/>
</dbReference>
<sequence>MGASRDLTAGARTITLERTPAGTTRPATPAASGDLQLDPRVAPHALHPRNLRSTGRLGSKQVVSVRGRRVSDTTDVKRKFSTVTAIAVPLLTLGVLAAMVLSGVSTSQSFTVQQLQARERELSNQVETLNRDLENMRSSSEIARQAADAGMVVPHVPGILSVDGNGAVREDRAFDPEATQKMTEVTAPAGGGEGAREDRATSDREATAQVGDNLTELPGGNVLGQNDPLDPLDPLAPRQAAPEAAAPAAPPAPAENLAPYAPRAAAAR</sequence>